<evidence type="ECO:0000256" key="1">
    <source>
        <dbReference type="ARBA" id="ARBA00004442"/>
    </source>
</evidence>
<feature type="signal peptide" evidence="6">
    <location>
        <begin position="1"/>
        <end position="31"/>
    </location>
</feature>
<comment type="subcellular location">
    <subcellularLocation>
        <location evidence="1">Cell outer membrane</location>
    </subcellularLocation>
</comment>
<evidence type="ECO:0000313" key="9">
    <source>
        <dbReference type="Proteomes" id="UP000284322"/>
    </source>
</evidence>
<sequence length="369" mass="40120">MAIRIFNHHARIIAASTALAIIAMAPGHASAQGLFGQITKRVKQAVQSEVTNKAEKETRKATRCVLGEADCAAQQRQRNNNGSANGSSASADLTSGPSALISPYPGSVEQSREYQDYTDYPRVIGMDRSRHAETQVLEGALTRLLYNNPKGRSTLELIRNYRNALEARGFKVDYEVPNAKSWILNIREANGMIAYGTDVRYFTGKLRYNDGTAYVSILVYREASGFGRTNIHILQTNEMDAGMVGVDPSAMAAELERSGEVNLKGVFFDTGRATLRPESSAELDTVASLMASQPQLTMKIVGHTDSTGSMANNQALSLRRAAAVRDALIARGVDGQRLHAIGMGSRDPIASNATDEGRAQNRRVMLVRQ</sequence>
<dbReference type="PRINTS" id="PR01021">
    <property type="entry name" value="OMPADOMAIN"/>
</dbReference>
<dbReference type="Proteomes" id="UP000284322">
    <property type="component" value="Unassembled WGS sequence"/>
</dbReference>
<keyword evidence="3" id="KW-0998">Cell outer membrane</keyword>
<evidence type="ECO:0000256" key="6">
    <source>
        <dbReference type="SAM" id="SignalP"/>
    </source>
</evidence>
<feature type="region of interest" description="Disordered" evidence="5">
    <location>
        <begin position="75"/>
        <end position="112"/>
    </location>
</feature>
<dbReference type="PANTHER" id="PTHR30329">
    <property type="entry name" value="STATOR ELEMENT OF FLAGELLAR MOTOR COMPLEX"/>
    <property type="match status" value="1"/>
</dbReference>
<keyword evidence="9" id="KW-1185">Reference proteome</keyword>
<protein>
    <submittedName>
        <fullName evidence="8">OmpA family protein</fullName>
    </submittedName>
</protein>
<dbReference type="CDD" id="cd07185">
    <property type="entry name" value="OmpA_C-like"/>
    <property type="match status" value="1"/>
</dbReference>
<feature type="compositionally biased region" description="Low complexity" evidence="5">
    <location>
        <begin position="75"/>
        <end position="91"/>
    </location>
</feature>
<keyword evidence="2 4" id="KW-0472">Membrane</keyword>
<evidence type="ECO:0000256" key="2">
    <source>
        <dbReference type="ARBA" id="ARBA00023136"/>
    </source>
</evidence>
<keyword evidence="6" id="KW-0732">Signal</keyword>
<evidence type="ECO:0000256" key="5">
    <source>
        <dbReference type="SAM" id="MobiDB-lite"/>
    </source>
</evidence>
<organism evidence="8 9">
    <name type="scientific">Tsuneonella suprasediminis</name>
    <dbReference type="NCBI Taxonomy" id="2306996"/>
    <lineage>
        <taxon>Bacteria</taxon>
        <taxon>Pseudomonadati</taxon>
        <taxon>Pseudomonadota</taxon>
        <taxon>Alphaproteobacteria</taxon>
        <taxon>Sphingomonadales</taxon>
        <taxon>Erythrobacteraceae</taxon>
        <taxon>Tsuneonella</taxon>
    </lineage>
</organism>
<reference evidence="8 9" key="1">
    <citation type="submission" date="2018-09" db="EMBL/GenBank/DDBJ databases">
        <title>Altererythrobacter sp.Ery1 and Ery12, the genome sequencing of novel strains in genus Alterythrobacter.</title>
        <authorList>
            <person name="Cheng H."/>
            <person name="Wu Y.-H."/>
            <person name="Fang C."/>
            <person name="Xu X.-W."/>
        </authorList>
    </citation>
    <scope>NUCLEOTIDE SEQUENCE [LARGE SCALE GENOMIC DNA]</scope>
    <source>
        <strain evidence="8 9">Ery12</strain>
    </source>
</reference>
<evidence type="ECO:0000313" key="8">
    <source>
        <dbReference type="EMBL" id="RJX65972.1"/>
    </source>
</evidence>
<dbReference type="EMBL" id="RAHJ01000021">
    <property type="protein sequence ID" value="RJX65972.1"/>
    <property type="molecule type" value="Genomic_DNA"/>
</dbReference>
<dbReference type="AlphaFoldDB" id="A0A419QYT2"/>
<evidence type="ECO:0000256" key="3">
    <source>
        <dbReference type="ARBA" id="ARBA00023237"/>
    </source>
</evidence>
<dbReference type="Gene3D" id="3.30.1330.60">
    <property type="entry name" value="OmpA-like domain"/>
    <property type="match status" value="1"/>
</dbReference>
<dbReference type="GO" id="GO:0009279">
    <property type="term" value="C:cell outer membrane"/>
    <property type="evidence" value="ECO:0007669"/>
    <property type="project" value="UniProtKB-SubCell"/>
</dbReference>
<dbReference type="OrthoDB" id="9792021at2"/>
<dbReference type="RefSeq" id="WP_120111545.1">
    <property type="nucleotide sequence ID" value="NZ_RAHJ01000021.1"/>
</dbReference>
<feature type="chain" id="PRO_5019540966" evidence="6">
    <location>
        <begin position="32"/>
        <end position="369"/>
    </location>
</feature>
<dbReference type="InterPro" id="IPR036737">
    <property type="entry name" value="OmpA-like_sf"/>
</dbReference>
<proteinExistence type="predicted"/>
<feature type="domain" description="OmpA-like" evidence="7">
    <location>
        <begin position="255"/>
        <end position="369"/>
    </location>
</feature>
<dbReference type="PANTHER" id="PTHR30329:SF21">
    <property type="entry name" value="LIPOPROTEIN YIAD-RELATED"/>
    <property type="match status" value="1"/>
</dbReference>
<dbReference type="InterPro" id="IPR006664">
    <property type="entry name" value="OMP_bac"/>
</dbReference>
<evidence type="ECO:0000259" key="7">
    <source>
        <dbReference type="PROSITE" id="PS51123"/>
    </source>
</evidence>
<evidence type="ECO:0000256" key="4">
    <source>
        <dbReference type="PROSITE-ProRule" id="PRU00473"/>
    </source>
</evidence>
<gene>
    <name evidence="8" type="ORF">D6858_13440</name>
</gene>
<dbReference type="InterPro" id="IPR050330">
    <property type="entry name" value="Bact_OuterMem_StrucFunc"/>
</dbReference>
<name>A0A419QYT2_9SPHN</name>
<comment type="caution">
    <text evidence="8">The sequence shown here is derived from an EMBL/GenBank/DDBJ whole genome shotgun (WGS) entry which is preliminary data.</text>
</comment>
<dbReference type="PROSITE" id="PS51123">
    <property type="entry name" value="OMPA_2"/>
    <property type="match status" value="1"/>
</dbReference>
<dbReference type="SUPFAM" id="SSF103088">
    <property type="entry name" value="OmpA-like"/>
    <property type="match status" value="1"/>
</dbReference>
<dbReference type="InterPro" id="IPR006665">
    <property type="entry name" value="OmpA-like"/>
</dbReference>
<dbReference type="Pfam" id="PF00691">
    <property type="entry name" value="OmpA"/>
    <property type="match status" value="1"/>
</dbReference>
<accession>A0A419QYT2</accession>